<comment type="pathway">
    <text evidence="1">Cofactor biosynthesis; ubiquinone biosynthesis.</text>
</comment>
<protein>
    <recommendedName>
        <fullName evidence="1">Ubiquinone biosynthesis protein UbiV</fullName>
    </recommendedName>
</protein>
<dbReference type="InterPro" id="IPR001539">
    <property type="entry name" value="Peptidase_U32"/>
</dbReference>
<comment type="cofactor">
    <cofactor evidence="1">
        <name>[4Fe-4S] cluster</name>
        <dbReference type="ChEBI" id="CHEBI:49883"/>
    </cofactor>
</comment>
<keyword evidence="1" id="KW-0479">Metal-binding</keyword>
<comment type="subunit">
    <text evidence="1">Forms a heterodimer with UbiU.</text>
</comment>
<proteinExistence type="inferred from homology"/>
<dbReference type="NCBIfam" id="NF011991">
    <property type="entry name" value="PRK15447.1"/>
    <property type="match status" value="1"/>
</dbReference>
<feature type="binding site" evidence="1">
    <location>
        <position position="193"/>
    </location>
    <ligand>
        <name>[4Fe-4S] cluster</name>
        <dbReference type="ChEBI" id="CHEBI:49883"/>
    </ligand>
</feature>
<name>A0ABT1L7Q6_9HYPH</name>
<dbReference type="Pfam" id="PF01136">
    <property type="entry name" value="Peptidase_U32"/>
    <property type="match status" value="1"/>
</dbReference>
<accession>A0ABT1L7Q6</accession>
<feature type="binding site" evidence="1">
    <location>
        <position position="197"/>
    </location>
    <ligand>
        <name>[4Fe-4S] cluster</name>
        <dbReference type="ChEBI" id="CHEBI:49883"/>
    </ligand>
</feature>
<dbReference type="PANTHER" id="PTHR30217:SF11">
    <property type="entry name" value="UBIQUINONE BIOSYNTHESIS PROTEIN UBIV"/>
    <property type="match status" value="1"/>
</dbReference>
<gene>
    <name evidence="1" type="primary">ubiV</name>
    <name evidence="2" type="ORF">NK718_02660</name>
</gene>
<feature type="binding site" evidence="1">
    <location>
        <position position="180"/>
    </location>
    <ligand>
        <name>[4Fe-4S] cluster</name>
        <dbReference type="ChEBI" id="CHEBI:49883"/>
    </ligand>
</feature>
<sequence>MTAPHTRPTLTLGPVLFHWDGPAWRDFHFRIADEAVIDEVYVGETVCSKRQPFIEPHLPEVIDRFTSAGKRVILSSLTLITLERELRATRDLAGQDDFLVEANDLAALRHLAGRPHAVGPIVNVYNAPTAALLAQRGAQVICLPPELPANSIRQIASATPQVAFEVFAFGRVPLAISARCAHARARGLHKDNCQFVCGQDPDGLRLDTLDAEPFLAINGVQTVSHACQSLVEDLDDLVAMGVRRFRLSPQRCDMVAVAQIHRDVLDGRLKAMEARASLAALYPEAPFSNGFLHGVVGAAWVEGRHRLPR</sequence>
<comment type="function">
    <text evidence="1">Required for O(2)-independent ubiquinone (coenzyme Q) biosynthesis. Together with UbiU, is essential for the C6-hydroxylation reaction in the oxygen-independent ubiquinone biosynthesis pathway.</text>
</comment>
<dbReference type="InterPro" id="IPR043693">
    <property type="entry name" value="UbiV"/>
</dbReference>
<dbReference type="HAMAP" id="MF_02233">
    <property type="entry name" value="UbiV"/>
    <property type="match status" value="1"/>
</dbReference>
<dbReference type="RefSeq" id="WP_254738371.1">
    <property type="nucleotide sequence ID" value="NZ_JANCLU010000002.1"/>
</dbReference>
<dbReference type="PANTHER" id="PTHR30217">
    <property type="entry name" value="PEPTIDASE U32 FAMILY"/>
    <property type="match status" value="1"/>
</dbReference>
<dbReference type="EMBL" id="JANCLU010000002">
    <property type="protein sequence ID" value="MCP8937404.1"/>
    <property type="molecule type" value="Genomic_DNA"/>
</dbReference>
<evidence type="ECO:0000313" key="3">
    <source>
        <dbReference type="Proteomes" id="UP001205890"/>
    </source>
</evidence>
<evidence type="ECO:0000313" key="2">
    <source>
        <dbReference type="EMBL" id="MCP8937404.1"/>
    </source>
</evidence>
<keyword evidence="1" id="KW-0004">4Fe-4S</keyword>
<keyword evidence="1" id="KW-0408">Iron</keyword>
<dbReference type="Proteomes" id="UP001205890">
    <property type="component" value="Unassembled WGS sequence"/>
</dbReference>
<evidence type="ECO:0000256" key="1">
    <source>
        <dbReference type="HAMAP-Rule" id="MF_02233"/>
    </source>
</evidence>
<dbReference type="InterPro" id="IPR051454">
    <property type="entry name" value="RNA/ubiquinone_mod_enzymes"/>
</dbReference>
<feature type="binding site" evidence="1">
    <location>
        <position position="47"/>
    </location>
    <ligand>
        <name>[4Fe-4S] cluster</name>
        <dbReference type="ChEBI" id="CHEBI:49883"/>
    </ligand>
</feature>
<keyword evidence="1" id="KW-0411">Iron-sulfur</keyword>
<comment type="caution">
    <text evidence="2">The sequence shown here is derived from an EMBL/GenBank/DDBJ whole genome shotgun (WGS) entry which is preliminary data.</text>
</comment>
<keyword evidence="1" id="KW-0831">Ubiquinone biosynthesis</keyword>
<keyword evidence="3" id="KW-1185">Reference proteome</keyword>
<reference evidence="2 3" key="1">
    <citation type="submission" date="2022-07" db="EMBL/GenBank/DDBJ databases">
        <authorList>
            <person name="Li W.-J."/>
            <person name="Deng Q.-Q."/>
        </authorList>
    </citation>
    <scope>NUCLEOTIDE SEQUENCE [LARGE SCALE GENOMIC DNA]</scope>
    <source>
        <strain evidence="2 3">SYSU M60028</strain>
    </source>
</reference>
<comment type="similarity">
    <text evidence="1">Belongs to the peptidase U32 family. UbiV subfamily.</text>
</comment>
<organism evidence="2 3">
    <name type="scientific">Alsobacter ponti</name>
    <dbReference type="NCBI Taxonomy" id="2962936"/>
    <lineage>
        <taxon>Bacteria</taxon>
        <taxon>Pseudomonadati</taxon>
        <taxon>Pseudomonadota</taxon>
        <taxon>Alphaproteobacteria</taxon>
        <taxon>Hyphomicrobiales</taxon>
        <taxon>Alsobacteraceae</taxon>
        <taxon>Alsobacter</taxon>
    </lineage>
</organism>